<keyword evidence="2" id="KW-1185">Reference proteome</keyword>
<name>A0A939BXB7_9ACTN</name>
<reference evidence="1" key="1">
    <citation type="submission" date="2021-01" db="EMBL/GenBank/DDBJ databases">
        <title>Novel species in genus Nocardioides.</title>
        <authorList>
            <person name="Zhang G."/>
        </authorList>
    </citation>
    <scope>NUCLEOTIDE SEQUENCE</scope>
    <source>
        <strain evidence="1">Zg-536</strain>
    </source>
</reference>
<protein>
    <submittedName>
        <fullName evidence="1">DUF4262 domain-containing protein</fullName>
    </submittedName>
</protein>
<comment type="caution">
    <text evidence="1">The sequence shown here is derived from an EMBL/GenBank/DDBJ whole genome shotgun (WGS) entry which is preliminary data.</text>
</comment>
<gene>
    <name evidence="1" type="ORF">JK386_01915</name>
</gene>
<proteinExistence type="predicted"/>
<dbReference type="AlphaFoldDB" id="A0A939BXB7"/>
<dbReference type="InterPro" id="IPR025358">
    <property type="entry name" value="DUF4262"/>
</dbReference>
<dbReference type="Pfam" id="PF14081">
    <property type="entry name" value="DUF4262"/>
    <property type="match status" value="1"/>
</dbReference>
<evidence type="ECO:0000313" key="1">
    <source>
        <dbReference type="EMBL" id="MBM9458650.1"/>
    </source>
</evidence>
<accession>A0A939BXB7</accession>
<evidence type="ECO:0000313" key="2">
    <source>
        <dbReference type="Proteomes" id="UP000663791"/>
    </source>
</evidence>
<organism evidence="1 2">
    <name type="scientific">Nocardioides faecalis</name>
    <dbReference type="NCBI Taxonomy" id="2803858"/>
    <lineage>
        <taxon>Bacteria</taxon>
        <taxon>Bacillati</taxon>
        <taxon>Actinomycetota</taxon>
        <taxon>Actinomycetes</taxon>
        <taxon>Propionibacteriales</taxon>
        <taxon>Nocardioidaceae</taxon>
        <taxon>Nocardioides</taxon>
    </lineage>
</organism>
<dbReference type="Proteomes" id="UP000663791">
    <property type="component" value="Unassembled WGS sequence"/>
</dbReference>
<dbReference type="EMBL" id="JAERTX010000001">
    <property type="protein sequence ID" value="MBM9458650.1"/>
    <property type="molecule type" value="Genomic_DNA"/>
</dbReference>
<dbReference type="RefSeq" id="WP_205289933.1">
    <property type="nucleotide sequence ID" value="NZ_CP074406.1"/>
</dbReference>
<sequence>MCWHCDNPDKTRADYLDLIVGTIAEHGVFLQHVEKDRWRPPFTYTVGLTMLGHPELLVTGMHQRRAGPCLNRIAHGLRFHAAPDYVAGDLHAWPEHPEIPAQMEVVDVAVPTAHLLMAEEIFGPHIRAVQLVYVDDRGRWPWQVGFRGDQPVLGPRADVRAG</sequence>